<reference evidence="1 2" key="1">
    <citation type="submission" date="2018-12" db="EMBL/GenBank/DDBJ databases">
        <title>Draft genome sequence of Embleya hyalina NBRC 13850T.</title>
        <authorList>
            <person name="Komaki H."/>
            <person name="Hosoyama A."/>
            <person name="Kimura A."/>
            <person name="Ichikawa N."/>
            <person name="Tamura T."/>
        </authorList>
    </citation>
    <scope>NUCLEOTIDE SEQUENCE [LARGE SCALE GENOMIC DNA]</scope>
    <source>
        <strain evidence="1 2">NBRC 13850</strain>
    </source>
</reference>
<gene>
    <name evidence="1" type="ORF">EHYA_05705</name>
</gene>
<accession>A0A401YTX8</accession>
<keyword evidence="2" id="KW-1185">Reference proteome</keyword>
<organism evidence="1 2">
    <name type="scientific">Embleya hyalina</name>
    <dbReference type="NCBI Taxonomy" id="516124"/>
    <lineage>
        <taxon>Bacteria</taxon>
        <taxon>Bacillati</taxon>
        <taxon>Actinomycetota</taxon>
        <taxon>Actinomycetes</taxon>
        <taxon>Kitasatosporales</taxon>
        <taxon>Streptomycetaceae</taxon>
        <taxon>Embleya</taxon>
    </lineage>
</organism>
<protein>
    <submittedName>
        <fullName evidence="1">Uncharacterized protein</fullName>
    </submittedName>
</protein>
<dbReference type="EMBL" id="BIFH01000026">
    <property type="protein sequence ID" value="GCD98005.1"/>
    <property type="molecule type" value="Genomic_DNA"/>
</dbReference>
<evidence type="ECO:0000313" key="1">
    <source>
        <dbReference type="EMBL" id="GCD98005.1"/>
    </source>
</evidence>
<proteinExistence type="predicted"/>
<comment type="caution">
    <text evidence="1">The sequence shown here is derived from an EMBL/GenBank/DDBJ whole genome shotgun (WGS) entry which is preliminary data.</text>
</comment>
<dbReference type="Proteomes" id="UP000286931">
    <property type="component" value="Unassembled WGS sequence"/>
</dbReference>
<sequence length="136" mass="15310">MGIRMSENLADLANRCRAADGLLKVSLREMREELGYGKLGKWVLVALAEALQAEQIGSIPLWILDPRINDEPRQEQTIWLYDIAEGSGFAQAMEIAADPTQYEDSAIRDVYDRLVVDEVGMTAEQKLARIRRLCDS</sequence>
<name>A0A401YTX8_9ACTN</name>
<dbReference type="AlphaFoldDB" id="A0A401YTX8"/>
<evidence type="ECO:0000313" key="2">
    <source>
        <dbReference type="Proteomes" id="UP000286931"/>
    </source>
</evidence>